<evidence type="ECO:0000256" key="15">
    <source>
        <dbReference type="ARBA" id="ARBA00029922"/>
    </source>
</evidence>
<evidence type="ECO:0000256" key="1">
    <source>
        <dbReference type="ARBA" id="ARBA00001060"/>
    </source>
</evidence>
<dbReference type="Gene3D" id="3.30.70.260">
    <property type="match status" value="1"/>
</dbReference>
<dbReference type="InterPro" id="IPR001273">
    <property type="entry name" value="ArAA_hydroxylase"/>
</dbReference>
<evidence type="ECO:0000256" key="4">
    <source>
        <dbReference type="ARBA" id="ARBA00009712"/>
    </source>
</evidence>
<dbReference type="InterPro" id="IPR018301">
    <property type="entry name" value="ArAA_hydroxylase_Fe/CU_BS"/>
</dbReference>
<name>A0A226NPL3_CALSU</name>
<dbReference type="STRING" id="9009.A0A226NPL3"/>
<evidence type="ECO:0000256" key="17">
    <source>
        <dbReference type="PIRSR" id="PIRSR601273-2"/>
    </source>
</evidence>
<evidence type="ECO:0000313" key="21">
    <source>
        <dbReference type="Proteomes" id="UP000198323"/>
    </source>
</evidence>
<dbReference type="Pfam" id="PF21417">
    <property type="entry name" value="TH_ACT"/>
    <property type="match status" value="1"/>
</dbReference>
<evidence type="ECO:0000256" key="10">
    <source>
        <dbReference type="ARBA" id="ARBA00022723"/>
    </source>
</evidence>
<dbReference type="PROSITE" id="PS00367">
    <property type="entry name" value="BH4_AAA_HYDROXYL_1"/>
    <property type="match status" value="2"/>
</dbReference>
<dbReference type="SUPFAM" id="SSF55021">
    <property type="entry name" value="ACT-like"/>
    <property type="match status" value="2"/>
</dbReference>
<dbReference type="InterPro" id="IPR041912">
    <property type="entry name" value="Euk_PheOH_cat"/>
</dbReference>
<dbReference type="PROSITE" id="PS51410">
    <property type="entry name" value="BH4_AAA_HYDROXYL_2"/>
    <property type="match status" value="3"/>
</dbReference>
<evidence type="ECO:0000256" key="16">
    <source>
        <dbReference type="ARBA" id="ARBA00058511"/>
    </source>
</evidence>
<protein>
    <recommendedName>
        <fullName evidence="7">Phenylalanine-4-hydroxylase</fullName>
        <ecNumber evidence="6">1.14.16.1</ecNumber>
    </recommendedName>
    <alternativeName>
        <fullName evidence="15">Phe-4-monooxygenase</fullName>
    </alternativeName>
</protein>
<dbReference type="GO" id="GO:0006559">
    <property type="term" value="P:L-phenylalanine catabolic process"/>
    <property type="evidence" value="ECO:0007669"/>
    <property type="project" value="UniProtKB-UniPathway"/>
</dbReference>
<keyword evidence="10 17" id="KW-0479">Metal-binding</keyword>
<feature type="binding site" evidence="17">
    <location>
        <position position="305"/>
    </location>
    <ligand>
        <name>Fe cation</name>
        <dbReference type="ChEBI" id="CHEBI:24875"/>
    </ligand>
</feature>
<dbReference type="PROSITE" id="PS51671">
    <property type="entry name" value="ACT"/>
    <property type="match status" value="1"/>
</dbReference>
<dbReference type="Proteomes" id="UP000198323">
    <property type="component" value="Unassembled WGS sequence"/>
</dbReference>
<evidence type="ECO:0000256" key="8">
    <source>
        <dbReference type="ARBA" id="ARBA00022533"/>
    </source>
</evidence>
<dbReference type="CDD" id="cd03347">
    <property type="entry name" value="eu_PheOH"/>
    <property type="match status" value="1"/>
</dbReference>
<dbReference type="GO" id="GO:0005506">
    <property type="term" value="F:iron ion binding"/>
    <property type="evidence" value="ECO:0007669"/>
    <property type="project" value="InterPro"/>
</dbReference>
<feature type="domain" description="Biopterin-dependent aromatic amino acid hydroxylase family profile" evidence="18">
    <location>
        <begin position="643"/>
        <end position="859"/>
    </location>
</feature>
<evidence type="ECO:0000259" key="19">
    <source>
        <dbReference type="PROSITE" id="PS51671"/>
    </source>
</evidence>
<dbReference type="NCBIfam" id="TIGR01268">
    <property type="entry name" value="Phe4hydrox_tetr"/>
    <property type="match status" value="1"/>
</dbReference>
<comment type="similarity">
    <text evidence="4">Belongs to the biopterin-dependent aromatic amino acid hydroxylase family.</text>
</comment>
<dbReference type="InterPro" id="IPR005961">
    <property type="entry name" value="Phe-4-hydroxylase_tetra"/>
</dbReference>
<dbReference type="UniPathway" id="UPA00139">
    <property type="reaction ID" value="UER00337"/>
</dbReference>
<dbReference type="FunFam" id="1.10.800.10:FF:000003">
    <property type="entry name" value="Phenylalanine-4-hydroxylase"/>
    <property type="match status" value="1"/>
</dbReference>
<dbReference type="GO" id="GO:0004505">
    <property type="term" value="F:phenylalanine 4-monooxygenase activity"/>
    <property type="evidence" value="ECO:0007669"/>
    <property type="project" value="UniProtKB-EC"/>
</dbReference>
<evidence type="ECO:0000313" key="20">
    <source>
        <dbReference type="EMBL" id="OXB69322.1"/>
    </source>
</evidence>
<dbReference type="Gene3D" id="1.10.800.10">
    <property type="entry name" value="Aromatic amino acid hydroxylase"/>
    <property type="match status" value="3"/>
</dbReference>
<keyword evidence="14" id="KW-0585">Phenylalanine catabolism</keyword>
<gene>
    <name evidence="20" type="ORF">ASZ78_015722</name>
</gene>
<evidence type="ECO:0000256" key="13">
    <source>
        <dbReference type="ARBA" id="ARBA00023033"/>
    </source>
</evidence>
<organism evidence="20 21">
    <name type="scientific">Callipepla squamata</name>
    <name type="common">Scaled quail</name>
    <dbReference type="NCBI Taxonomy" id="9009"/>
    <lineage>
        <taxon>Eukaryota</taxon>
        <taxon>Metazoa</taxon>
        <taxon>Chordata</taxon>
        <taxon>Craniata</taxon>
        <taxon>Vertebrata</taxon>
        <taxon>Euteleostomi</taxon>
        <taxon>Archelosauria</taxon>
        <taxon>Archosauria</taxon>
        <taxon>Dinosauria</taxon>
        <taxon>Saurischia</taxon>
        <taxon>Theropoda</taxon>
        <taxon>Coelurosauria</taxon>
        <taxon>Aves</taxon>
        <taxon>Neognathae</taxon>
        <taxon>Galloanserae</taxon>
        <taxon>Galliformes</taxon>
        <taxon>Odontophoridae</taxon>
        <taxon>Callipepla</taxon>
    </lineage>
</organism>
<evidence type="ECO:0000256" key="7">
    <source>
        <dbReference type="ARBA" id="ARBA00020276"/>
    </source>
</evidence>
<comment type="subunit">
    <text evidence="5">Homodimer and homotetramer.</text>
</comment>
<reference evidence="20 21" key="1">
    <citation type="submission" date="2016-07" db="EMBL/GenBank/DDBJ databases">
        <title>Disparate Historic Effective Population Sizes Predicted by Modern Levels of Genome Diversity for the Scaled Quail (Callipepla squamata) and the Northern Bobwhite (Colinus virginianus): Inferences from First and Second Generation Draft Genome Assemblies for Sympatric New World Quail.</title>
        <authorList>
            <person name="Oldeschulte D.L."/>
            <person name="Halley Y.A."/>
            <person name="Bhattarai E.K."/>
            <person name="Brashear W.A."/>
            <person name="Hill J."/>
            <person name="Metz R.P."/>
            <person name="Johnson C.D."/>
            <person name="Rollins D."/>
            <person name="Peterson M.J."/>
            <person name="Bickhart D.M."/>
            <person name="Decker J.E."/>
            <person name="Seabury C.M."/>
        </authorList>
    </citation>
    <scope>NUCLEOTIDE SEQUENCE [LARGE SCALE GENOMIC DNA]</scope>
    <source>
        <strain evidence="20 21">Texas</strain>
        <tissue evidence="20">Leg muscle</tissue>
    </source>
</reference>
<dbReference type="SUPFAM" id="SSF56534">
    <property type="entry name" value="Aromatic aminoacid monoxygenases, catalytic and oligomerization domains"/>
    <property type="match status" value="2"/>
</dbReference>
<evidence type="ECO:0000256" key="5">
    <source>
        <dbReference type="ARBA" id="ARBA00011839"/>
    </source>
</evidence>
<dbReference type="PANTHER" id="PTHR11473:SF24">
    <property type="entry name" value="PHENYLALANINE-4-HYDROXYLASE"/>
    <property type="match status" value="1"/>
</dbReference>
<dbReference type="CDD" id="cd04931">
    <property type="entry name" value="ACT_PAH"/>
    <property type="match status" value="1"/>
</dbReference>
<dbReference type="Pfam" id="PF00351">
    <property type="entry name" value="Biopterin_H"/>
    <property type="match status" value="3"/>
</dbReference>
<keyword evidence="11" id="KW-0560">Oxidoreductase</keyword>
<comment type="cofactor">
    <cofactor evidence="2 17">
        <name>Fe(2+)</name>
        <dbReference type="ChEBI" id="CHEBI:29033"/>
    </cofactor>
</comment>
<keyword evidence="21" id="KW-1185">Reference proteome</keyword>
<feature type="domain" description="ACT" evidence="19">
    <location>
        <begin position="30"/>
        <end position="108"/>
    </location>
</feature>
<dbReference type="OrthoDB" id="983542at2759"/>
<dbReference type="InterPro" id="IPR036329">
    <property type="entry name" value="Aro-AA_hydroxylase_C_sf"/>
</dbReference>
<comment type="catalytic activity">
    <reaction evidence="1">
        <text>(6R)-L-erythro-5,6,7,8-tetrahydrobiopterin + L-phenylalanine + O2 = (4aS,6R)-4a-hydroxy-L-erythro-5,6,7,8-tetrahydrobiopterin + L-tyrosine</text>
        <dbReference type="Rhea" id="RHEA:20273"/>
        <dbReference type="ChEBI" id="CHEBI:15379"/>
        <dbReference type="ChEBI" id="CHEBI:15642"/>
        <dbReference type="ChEBI" id="CHEBI:58095"/>
        <dbReference type="ChEBI" id="CHEBI:58315"/>
        <dbReference type="ChEBI" id="CHEBI:59560"/>
        <dbReference type="EC" id="1.14.16.1"/>
    </reaction>
</comment>
<evidence type="ECO:0000256" key="3">
    <source>
        <dbReference type="ARBA" id="ARBA00005088"/>
    </source>
</evidence>
<dbReference type="PRINTS" id="PR00372">
    <property type="entry name" value="FYWHYDRXLASE"/>
</dbReference>
<dbReference type="InterPro" id="IPR019774">
    <property type="entry name" value="Aromatic-AA_hydroxylase_C"/>
</dbReference>
<dbReference type="PANTHER" id="PTHR11473">
    <property type="entry name" value="AROMATIC AMINO ACID HYDROXYLASE"/>
    <property type="match status" value="1"/>
</dbReference>
<evidence type="ECO:0000256" key="9">
    <source>
        <dbReference type="ARBA" id="ARBA00022553"/>
    </source>
</evidence>
<dbReference type="InterPro" id="IPR002912">
    <property type="entry name" value="ACT_dom"/>
</dbReference>
<evidence type="ECO:0000256" key="11">
    <source>
        <dbReference type="ARBA" id="ARBA00023002"/>
    </source>
</evidence>
<keyword evidence="12 17" id="KW-0408">Iron</keyword>
<accession>A0A226NPL3</accession>
<feature type="domain" description="Biopterin-dependent aromatic amino acid hydroxylase family profile" evidence="18">
    <location>
        <begin position="100"/>
        <end position="427"/>
    </location>
</feature>
<dbReference type="InterPro" id="IPR049321">
    <property type="entry name" value="TH_ACT"/>
</dbReference>
<keyword evidence="13" id="KW-0503">Monooxygenase</keyword>
<comment type="function">
    <text evidence="16">Catalyzes the hydroxylation of L-phenylalanine to L-tyrosine.</text>
</comment>
<comment type="pathway">
    <text evidence="3">Amino-acid degradation; L-phenylalanine degradation; acetoacetate and fumarate from L-phenylalanine: step 1/6.</text>
</comment>
<evidence type="ECO:0000256" key="2">
    <source>
        <dbReference type="ARBA" id="ARBA00001954"/>
    </source>
</evidence>
<sequence length="859" mass="98839">MDAQHCKMNGDSFQESMYIEESSNKNGVISLIFSLKEEVGALAKVLRTFEEKGINLTHIESRPSRLNKDEYEFFINLEGKNVPALDKIIKSLRNDIGVTVHELSRTKKKDTVPWFPRSIQELDRFANQILSYGAELDADHPGFKDPVYRARRKEFADIAYNYRHGQPIPRVTYTEEEKKTWGTVFRELKNLYPTHACYEHNHVFPLLEKYCGFREDNIPQLEDVSKFLQTCTGFRLRPVAGLLSSRDFLAGLAFRVFHSTQYIRHASKPMYTPEPDICHELLGHVPLFADPSFAQFSQVYWFTVEFGLCKEGDSLKAYGAGLLSSFGELQYCLSNKPEIRPLDLEKTSVQMYNVTEFQPIYYVAESFNDVKEKLRKFAQTIPRPFSVRYNPYTQRIEVLDNAKQLKNLADTINKVLQSAENKILGRGCPVKADLNYDTMCGSFRGLPQTWILSSTKVSTSWERIYYYLERQGSLDYSKEDDRDTLILSFTLCNVKKTELSKAARVFELLQTFETQIHHFETRKIKKLKNCADDLDIFVECEVHSADVTELLTSLRRVAEDVKSGKDDKVPWFPMKIQDLDKCHHLITTYEPSFDHGHPRYTDLEYRKRRAYFADLAYNYRVCQGLMVSIMLMIAIASQKSWHETTGFQLRPAAGLLSARDFLASLAFRVFQCTQYIRHFSSPTHSPEPDCCHELLGHVPMLANKEFAQFSQDIGLASLGSSEAEIEKLATLYWFTVEFGLCKQNGSIKAYGAGLLSSYGELMYALSNEPEYKPFDPEVTAVHPYQDQAFQPVYFIAEDFEDAKAKLQSYAVKIKKSFSLCYDPFTSSIEVVDTLQKVKREVSRLKEDLKNLCLVLENLS</sequence>
<feature type="binding site" evidence="17">
    <location>
        <position position="284"/>
    </location>
    <ligand>
        <name>Fe cation</name>
        <dbReference type="ChEBI" id="CHEBI:24875"/>
    </ligand>
</feature>
<evidence type="ECO:0000256" key="6">
    <source>
        <dbReference type="ARBA" id="ARBA00011995"/>
    </source>
</evidence>
<evidence type="ECO:0000256" key="14">
    <source>
        <dbReference type="ARBA" id="ARBA00023232"/>
    </source>
</evidence>
<feature type="domain" description="Biopterin-dependent aromatic amino acid hydroxylase family profile" evidence="18">
    <location>
        <begin position="557"/>
        <end position="620"/>
    </location>
</feature>
<comment type="caution">
    <text evidence="20">The sequence shown here is derived from an EMBL/GenBank/DDBJ whole genome shotgun (WGS) entry which is preliminary data.</text>
</comment>
<dbReference type="Pfam" id="PF01842">
    <property type="entry name" value="ACT"/>
    <property type="match status" value="1"/>
</dbReference>
<dbReference type="InterPro" id="IPR036951">
    <property type="entry name" value="ArAA_hydroxylase_sf"/>
</dbReference>
<proteinExistence type="inferred from homology"/>
<dbReference type="AlphaFoldDB" id="A0A226NPL3"/>
<dbReference type="EMBL" id="MCFN01000002">
    <property type="protein sequence ID" value="OXB69322.1"/>
    <property type="molecule type" value="Genomic_DNA"/>
</dbReference>
<evidence type="ECO:0000259" key="18">
    <source>
        <dbReference type="PROSITE" id="PS51410"/>
    </source>
</evidence>
<evidence type="ECO:0000256" key="12">
    <source>
        <dbReference type="ARBA" id="ARBA00023004"/>
    </source>
</evidence>
<feature type="binding site" evidence="17">
    <location>
        <position position="279"/>
    </location>
    <ligand>
        <name>Fe cation</name>
        <dbReference type="ChEBI" id="CHEBI:24875"/>
    </ligand>
</feature>
<keyword evidence="8" id="KW-0021">Allosteric enzyme</keyword>
<keyword evidence="9" id="KW-0597">Phosphoprotein</keyword>
<dbReference type="EC" id="1.14.16.1" evidence="6"/>
<dbReference type="InterPro" id="IPR045865">
    <property type="entry name" value="ACT-like_dom_sf"/>
</dbReference>